<evidence type="ECO:0000259" key="2">
    <source>
        <dbReference type="Pfam" id="PF25545"/>
    </source>
</evidence>
<organism evidence="3 4">
    <name type="scientific">Rhinocladiella mackenziei CBS 650.93</name>
    <dbReference type="NCBI Taxonomy" id="1442369"/>
    <lineage>
        <taxon>Eukaryota</taxon>
        <taxon>Fungi</taxon>
        <taxon>Dikarya</taxon>
        <taxon>Ascomycota</taxon>
        <taxon>Pezizomycotina</taxon>
        <taxon>Eurotiomycetes</taxon>
        <taxon>Chaetothyriomycetidae</taxon>
        <taxon>Chaetothyriales</taxon>
        <taxon>Herpotrichiellaceae</taxon>
        <taxon>Rhinocladiella</taxon>
    </lineage>
</organism>
<dbReference type="Proteomes" id="UP000053617">
    <property type="component" value="Unassembled WGS sequence"/>
</dbReference>
<dbReference type="EMBL" id="KN847475">
    <property type="protein sequence ID" value="KIX08951.1"/>
    <property type="molecule type" value="Genomic_DNA"/>
</dbReference>
<dbReference type="RefSeq" id="XP_013276087.1">
    <property type="nucleotide sequence ID" value="XM_013420633.1"/>
</dbReference>
<evidence type="ECO:0000256" key="1">
    <source>
        <dbReference type="SAM" id="MobiDB-lite"/>
    </source>
</evidence>
<dbReference type="Pfam" id="PF25545">
    <property type="entry name" value="DUF7924"/>
    <property type="match status" value="1"/>
</dbReference>
<dbReference type="GeneID" id="25288100"/>
<dbReference type="HOGENOM" id="CLU_735651_0_0_1"/>
<feature type="region of interest" description="Disordered" evidence="1">
    <location>
        <begin position="20"/>
        <end position="39"/>
    </location>
</feature>
<sequence>MSYTSTQVVSRPSSITSQYMPIKDITNPDPASPFSSPFYRQHTLRPNNIIVEDGQLDDERWSRQAFALGMPFGDVQRPNAEARKVAQKMQRKQNLNEKQLVELLLPLVQSSAKSHKKLQVQTGNNFHHDAVPIGTFDQSSYTAWSMPLPVPKPDIAVGFTSKTFNSHELELQEGIISNAHGEPCDLAKVSQPTRDVFWPFFVVEVQASLYAAQNAAAGSASTCNNALALLAEAADEPTIQRQGRGISWQSRRAVQSFSLAVCGKTATLNLHNFQGGLSHCAAVIRSYKLDDESDMEALASRLASILIWAENCRLPTIVDLLENLDHMVQLESRDYLSDAFTNENLVTVSNHDAGSPRKRFSGIKSRLAEISPKWIRVQA</sequence>
<accession>A0A0D2IZY6</accession>
<reference evidence="3 4" key="1">
    <citation type="submission" date="2015-01" db="EMBL/GenBank/DDBJ databases">
        <title>The Genome Sequence of Rhinocladiella mackenzie CBS 650.93.</title>
        <authorList>
            <consortium name="The Broad Institute Genomics Platform"/>
            <person name="Cuomo C."/>
            <person name="de Hoog S."/>
            <person name="Gorbushina A."/>
            <person name="Stielow B."/>
            <person name="Teixiera M."/>
            <person name="Abouelleil A."/>
            <person name="Chapman S.B."/>
            <person name="Priest M."/>
            <person name="Young S.K."/>
            <person name="Wortman J."/>
            <person name="Nusbaum C."/>
            <person name="Birren B."/>
        </authorList>
    </citation>
    <scope>NUCLEOTIDE SEQUENCE [LARGE SCALE GENOMIC DNA]</scope>
    <source>
        <strain evidence="3 4">CBS 650.93</strain>
    </source>
</reference>
<proteinExistence type="predicted"/>
<protein>
    <submittedName>
        <fullName evidence="3">Rhinocladiella mackenziei CBS 650.93 unplaced genomic scaffold supercont1.1, whole genome shotgun sequence</fullName>
    </submittedName>
</protein>
<dbReference type="InterPro" id="IPR057684">
    <property type="entry name" value="DUF7924"/>
</dbReference>
<evidence type="ECO:0000313" key="4">
    <source>
        <dbReference type="Proteomes" id="UP000053617"/>
    </source>
</evidence>
<dbReference type="AlphaFoldDB" id="A0A0D2IZY6"/>
<evidence type="ECO:0000313" key="3">
    <source>
        <dbReference type="EMBL" id="KIX08951.1"/>
    </source>
</evidence>
<dbReference type="STRING" id="1442369.A0A0D2IZY6"/>
<feature type="domain" description="DUF7924" evidence="2">
    <location>
        <begin position="86"/>
        <end position="290"/>
    </location>
</feature>
<dbReference type="VEuPathDB" id="FungiDB:Z518_00029"/>
<keyword evidence="4" id="KW-1185">Reference proteome</keyword>
<name>A0A0D2IZY6_9EURO</name>
<gene>
    <name evidence="3" type="ORF">Z518_00029</name>
</gene>
<dbReference type="OrthoDB" id="4135068at2759"/>